<keyword evidence="1" id="KW-0812">Transmembrane</keyword>
<sequence length="209" mass="24807">MAKNILRSYLENKTNKLIGLFSKTVVPSKLFPHFIRTIPERISIVRLKEFIFLFMLLILLSNLFPEILLTTYQKKSLENKILVYPFYYQYHFDLANQYLGINETEAEKEFLLAQFLFQSDPNKRTIGKLTPYQYYQNIKNKKTDLIAEISKWEDYYRILPDYQFIALKLAALNIQIGDKNKASYYINQLLINNPIQKDALDLKNKLETK</sequence>
<keyword evidence="1" id="KW-0472">Membrane</keyword>
<keyword evidence="1" id="KW-1133">Transmembrane helix</keyword>
<dbReference type="AlphaFoldDB" id="A0A1F5YJJ6"/>
<protein>
    <submittedName>
        <fullName evidence="2">Uncharacterized protein</fullName>
    </submittedName>
</protein>
<name>A0A1F5YJJ6_9BACT</name>
<accession>A0A1F5YJJ6</accession>
<reference evidence="2 3" key="1">
    <citation type="journal article" date="2016" name="Nat. Commun.">
        <title>Thousands of microbial genomes shed light on interconnected biogeochemical processes in an aquifer system.</title>
        <authorList>
            <person name="Anantharaman K."/>
            <person name="Brown C.T."/>
            <person name="Hug L.A."/>
            <person name="Sharon I."/>
            <person name="Castelle C.J."/>
            <person name="Probst A.J."/>
            <person name="Thomas B.C."/>
            <person name="Singh A."/>
            <person name="Wilkins M.J."/>
            <person name="Karaoz U."/>
            <person name="Brodie E.L."/>
            <person name="Williams K.H."/>
            <person name="Hubbard S.S."/>
            <person name="Banfield J.F."/>
        </authorList>
    </citation>
    <scope>NUCLEOTIDE SEQUENCE [LARGE SCALE GENOMIC DNA]</scope>
</reference>
<feature type="transmembrane region" description="Helical" evidence="1">
    <location>
        <begin position="50"/>
        <end position="72"/>
    </location>
</feature>
<organism evidence="2 3">
    <name type="scientific">Candidatus Gottesmanbacteria bacterium RBG_13_37_7</name>
    <dbReference type="NCBI Taxonomy" id="1798369"/>
    <lineage>
        <taxon>Bacteria</taxon>
        <taxon>Candidatus Gottesmaniibacteriota</taxon>
    </lineage>
</organism>
<evidence type="ECO:0000313" key="2">
    <source>
        <dbReference type="EMBL" id="OGG00379.1"/>
    </source>
</evidence>
<comment type="caution">
    <text evidence="2">The sequence shown here is derived from an EMBL/GenBank/DDBJ whole genome shotgun (WGS) entry which is preliminary data.</text>
</comment>
<gene>
    <name evidence="2" type="ORF">A2Y99_00810</name>
</gene>
<evidence type="ECO:0000256" key="1">
    <source>
        <dbReference type="SAM" id="Phobius"/>
    </source>
</evidence>
<dbReference type="Proteomes" id="UP000178230">
    <property type="component" value="Unassembled WGS sequence"/>
</dbReference>
<evidence type="ECO:0000313" key="3">
    <source>
        <dbReference type="Proteomes" id="UP000178230"/>
    </source>
</evidence>
<dbReference type="EMBL" id="MFIY01000011">
    <property type="protein sequence ID" value="OGG00379.1"/>
    <property type="molecule type" value="Genomic_DNA"/>
</dbReference>
<proteinExistence type="predicted"/>